<evidence type="ECO:0000313" key="1">
    <source>
        <dbReference type="EMBL" id="KAF3067935.1"/>
    </source>
</evidence>
<keyword evidence="2" id="KW-1185">Reference proteome</keyword>
<dbReference type="EMBL" id="QLNT01000014">
    <property type="protein sequence ID" value="KAF3067935.1"/>
    <property type="molecule type" value="Genomic_DNA"/>
</dbReference>
<proteinExistence type="predicted"/>
<reference evidence="1 2" key="1">
    <citation type="submission" date="2018-06" db="EMBL/GenBank/DDBJ databases">
        <title>Genome analysis of cellulolytic fungus Trichoderma lentiforme CFAM-422.</title>
        <authorList>
            <person name="Steindorff A.S."/>
            <person name="Formighieri E.F."/>
            <person name="Midorikawa G.E.O."/>
            <person name="Tamietti M.S."/>
            <person name="Ramos E.Z."/>
            <person name="Silva A.S."/>
            <person name="Bon E.P.S."/>
            <person name="Mendes T.D."/>
            <person name="Damaso M.C.T."/>
            <person name="Favaro L.C.L."/>
        </authorList>
    </citation>
    <scope>NUCLEOTIDE SEQUENCE [LARGE SCALE GENOMIC DNA]</scope>
    <source>
        <strain evidence="1 2">CFAM-422</strain>
    </source>
</reference>
<sequence length="122" mass="14073">MFGVIVSQHFNPRVNLRIHGRLNRLQQRHAVVWHCLKAKNSLHDHQDRVMLTKWARLLCPICSITGREDGDIAGQYCPGELDPLPCSAVTHDTGRHHENKAHLKQVKCDNIDHRSRPHRDGR</sequence>
<comment type="caution">
    <text evidence="1">The sequence shown here is derived from an EMBL/GenBank/DDBJ whole genome shotgun (WGS) entry which is preliminary data.</text>
</comment>
<protein>
    <submittedName>
        <fullName evidence="1">Uncharacterized protein</fullName>
    </submittedName>
</protein>
<dbReference type="Proteomes" id="UP000801864">
    <property type="component" value="Unassembled WGS sequence"/>
</dbReference>
<dbReference type="AlphaFoldDB" id="A0A9P5CCS8"/>
<gene>
    <name evidence="1" type="ORF">CFAM422_008109</name>
</gene>
<accession>A0A9P5CCS8</accession>
<organism evidence="1 2">
    <name type="scientific">Trichoderma lentiforme</name>
    <dbReference type="NCBI Taxonomy" id="1567552"/>
    <lineage>
        <taxon>Eukaryota</taxon>
        <taxon>Fungi</taxon>
        <taxon>Dikarya</taxon>
        <taxon>Ascomycota</taxon>
        <taxon>Pezizomycotina</taxon>
        <taxon>Sordariomycetes</taxon>
        <taxon>Hypocreomycetidae</taxon>
        <taxon>Hypocreales</taxon>
        <taxon>Hypocreaceae</taxon>
        <taxon>Trichoderma</taxon>
    </lineage>
</organism>
<evidence type="ECO:0000313" key="2">
    <source>
        <dbReference type="Proteomes" id="UP000801864"/>
    </source>
</evidence>
<name>A0A9P5CCS8_9HYPO</name>